<reference evidence="4 5" key="1">
    <citation type="submission" date="2020-08" db="EMBL/GenBank/DDBJ databases">
        <title>Genomic Encyclopedia of Type Strains, Phase IV (KMG-IV): sequencing the most valuable type-strain genomes for metagenomic binning, comparative biology and taxonomic classification.</title>
        <authorList>
            <person name="Goeker M."/>
        </authorList>
    </citation>
    <scope>NUCLEOTIDE SEQUENCE [LARGE SCALE GENOMIC DNA]</scope>
    <source>
        <strain evidence="4 5">DSM 26189</strain>
    </source>
</reference>
<dbReference type="Gene3D" id="1.10.12.10">
    <property type="entry name" value="Lyase 2-enoyl-coa Hydratase, Chain A, domain 2"/>
    <property type="match status" value="1"/>
</dbReference>
<organism evidence="4 5">
    <name type="scientific">Sphingobium jiangsuense</name>
    <dbReference type="NCBI Taxonomy" id="870476"/>
    <lineage>
        <taxon>Bacteria</taxon>
        <taxon>Pseudomonadati</taxon>
        <taxon>Pseudomonadota</taxon>
        <taxon>Alphaproteobacteria</taxon>
        <taxon>Sphingomonadales</taxon>
        <taxon>Sphingomonadaceae</taxon>
        <taxon>Sphingobium</taxon>
    </lineage>
</organism>
<dbReference type="InterPro" id="IPR029045">
    <property type="entry name" value="ClpP/crotonase-like_dom_sf"/>
</dbReference>
<dbReference type="Gene3D" id="3.90.226.10">
    <property type="entry name" value="2-enoyl-CoA Hydratase, Chain A, domain 1"/>
    <property type="match status" value="1"/>
</dbReference>
<dbReference type="FunFam" id="1.10.12.10:FF:000001">
    <property type="entry name" value="Probable enoyl-CoA hydratase, mitochondrial"/>
    <property type="match status" value="1"/>
</dbReference>
<evidence type="ECO:0000256" key="1">
    <source>
        <dbReference type="ARBA" id="ARBA00005254"/>
    </source>
</evidence>
<evidence type="ECO:0000313" key="4">
    <source>
        <dbReference type="EMBL" id="MBB3926757.1"/>
    </source>
</evidence>
<dbReference type="InterPro" id="IPR014748">
    <property type="entry name" value="Enoyl-CoA_hydra_C"/>
</dbReference>
<dbReference type="PROSITE" id="PS00166">
    <property type="entry name" value="ENOYL_COA_HYDRATASE"/>
    <property type="match status" value="1"/>
</dbReference>
<dbReference type="RefSeq" id="WP_188072265.1">
    <property type="nucleotide sequence ID" value="NZ_BSPS01000012.1"/>
</dbReference>
<keyword evidence="5" id="KW-1185">Reference proteome</keyword>
<dbReference type="PANTHER" id="PTHR11941">
    <property type="entry name" value="ENOYL-COA HYDRATASE-RELATED"/>
    <property type="match status" value="1"/>
</dbReference>
<dbReference type="PANTHER" id="PTHR11941:SF54">
    <property type="entry name" value="ENOYL-COA HYDRATASE, MITOCHONDRIAL"/>
    <property type="match status" value="1"/>
</dbReference>
<dbReference type="GO" id="GO:0004300">
    <property type="term" value="F:enoyl-CoA hydratase activity"/>
    <property type="evidence" value="ECO:0007669"/>
    <property type="project" value="UniProtKB-EC"/>
</dbReference>
<dbReference type="Proteomes" id="UP000571950">
    <property type="component" value="Unassembled WGS sequence"/>
</dbReference>
<sequence>MPEQSSVQTSVLLRETPADGVLLLRLNRPERRNALATPLLRDIADALSRAEGDEAVRCVVLTGTDRLFAAGADIDELASGSPDDPVDSPRFWAWAAIRAFPKPLIAAVEGWCLGAGAELMMCADIVVAGAGARIGQPETGLGIIPGAGGTVTLPRLVGRARAMKMVLTGQPLSAAEAQGAGLIADVVEQGRALDAALTLAGGIAARPPLALRAAKASIRDVALLDEAAHLRAERERFIALLGSADKAEGIAAFREKRPPVWRGR</sequence>
<dbReference type="GO" id="GO:0006635">
    <property type="term" value="P:fatty acid beta-oxidation"/>
    <property type="evidence" value="ECO:0007669"/>
    <property type="project" value="TreeGrafter"/>
</dbReference>
<dbReference type="InterPro" id="IPR018376">
    <property type="entry name" value="Enoyl-CoA_hyd/isom_CS"/>
</dbReference>
<dbReference type="SUPFAM" id="SSF52096">
    <property type="entry name" value="ClpP/crotonase"/>
    <property type="match status" value="1"/>
</dbReference>
<name>A0A7W6FQK1_9SPHN</name>
<proteinExistence type="inferred from homology"/>
<dbReference type="CDD" id="cd06558">
    <property type="entry name" value="crotonase-like"/>
    <property type="match status" value="1"/>
</dbReference>
<dbReference type="EMBL" id="JACIDT010000008">
    <property type="protein sequence ID" value="MBB3926757.1"/>
    <property type="molecule type" value="Genomic_DNA"/>
</dbReference>
<dbReference type="FunFam" id="3.90.226.10:FF:000009">
    <property type="entry name" value="Carnitinyl-CoA dehydratase"/>
    <property type="match status" value="1"/>
</dbReference>
<dbReference type="AlphaFoldDB" id="A0A7W6FQK1"/>
<dbReference type="EC" id="4.2.1.17" evidence="4"/>
<comment type="similarity">
    <text evidence="1 3">Belongs to the enoyl-CoA hydratase/isomerase family.</text>
</comment>
<evidence type="ECO:0000313" key="5">
    <source>
        <dbReference type="Proteomes" id="UP000571950"/>
    </source>
</evidence>
<comment type="caution">
    <text evidence="4">The sequence shown here is derived from an EMBL/GenBank/DDBJ whole genome shotgun (WGS) entry which is preliminary data.</text>
</comment>
<accession>A0A7W6FQK1</accession>
<dbReference type="Pfam" id="PF00378">
    <property type="entry name" value="ECH_1"/>
    <property type="match status" value="1"/>
</dbReference>
<evidence type="ECO:0000256" key="2">
    <source>
        <dbReference type="ARBA" id="ARBA00023239"/>
    </source>
</evidence>
<gene>
    <name evidence="4" type="ORF">GGR43_002480</name>
</gene>
<evidence type="ECO:0000256" key="3">
    <source>
        <dbReference type="RuleBase" id="RU003707"/>
    </source>
</evidence>
<dbReference type="InterPro" id="IPR001753">
    <property type="entry name" value="Enoyl-CoA_hydra/iso"/>
</dbReference>
<protein>
    <submittedName>
        <fullName evidence="4">Enoyl-CoA hydratase</fullName>
        <ecNumber evidence="4">4.2.1.17</ecNumber>
    </submittedName>
</protein>
<keyword evidence="2 4" id="KW-0456">Lyase</keyword>